<evidence type="ECO:0000256" key="6">
    <source>
        <dbReference type="ARBA" id="ARBA00023235"/>
    </source>
</evidence>
<dbReference type="EMBL" id="UINC01009174">
    <property type="protein sequence ID" value="SVA41163.1"/>
    <property type="molecule type" value="Genomic_DNA"/>
</dbReference>
<keyword evidence="6" id="KW-0413">Isomerase</keyword>
<gene>
    <name evidence="8" type="ORF">METZ01_LOCUS94017</name>
</gene>
<dbReference type="CDD" id="cd00405">
    <property type="entry name" value="PRAI"/>
    <property type="match status" value="1"/>
</dbReference>
<dbReference type="UniPathway" id="UPA00035">
    <property type="reaction ID" value="UER00042"/>
</dbReference>
<accession>A0A381VNT3</accession>
<dbReference type="PANTHER" id="PTHR42894:SF1">
    <property type="entry name" value="N-(5'-PHOSPHORIBOSYL)ANTHRANILATE ISOMERASE"/>
    <property type="match status" value="1"/>
</dbReference>
<dbReference type="GO" id="GO:0004640">
    <property type="term" value="F:phosphoribosylanthranilate isomerase activity"/>
    <property type="evidence" value="ECO:0007669"/>
    <property type="project" value="UniProtKB-EC"/>
</dbReference>
<evidence type="ECO:0000256" key="5">
    <source>
        <dbReference type="ARBA" id="ARBA00023141"/>
    </source>
</evidence>
<evidence type="ECO:0000256" key="3">
    <source>
        <dbReference type="ARBA" id="ARBA00022605"/>
    </source>
</evidence>
<dbReference type="PANTHER" id="PTHR42894">
    <property type="entry name" value="N-(5'-PHOSPHORIBOSYL)ANTHRANILATE ISOMERASE"/>
    <property type="match status" value="1"/>
</dbReference>
<proteinExistence type="inferred from homology"/>
<keyword evidence="5" id="KW-0057">Aromatic amino acid biosynthesis</keyword>
<organism evidence="8">
    <name type="scientific">marine metagenome</name>
    <dbReference type="NCBI Taxonomy" id="408172"/>
    <lineage>
        <taxon>unclassified sequences</taxon>
        <taxon>metagenomes</taxon>
        <taxon>ecological metagenomes</taxon>
    </lineage>
</organism>
<dbReference type="Pfam" id="PF00697">
    <property type="entry name" value="PRAI"/>
    <property type="match status" value="1"/>
</dbReference>
<dbReference type="Gene3D" id="3.20.20.70">
    <property type="entry name" value="Aldolase class I"/>
    <property type="match status" value="1"/>
</dbReference>
<evidence type="ECO:0000256" key="4">
    <source>
        <dbReference type="ARBA" id="ARBA00022822"/>
    </source>
</evidence>
<dbReference type="InterPro" id="IPR001240">
    <property type="entry name" value="PRAI_dom"/>
</dbReference>
<dbReference type="AlphaFoldDB" id="A0A381VNT3"/>
<dbReference type="SUPFAM" id="SSF51366">
    <property type="entry name" value="Ribulose-phoshate binding barrel"/>
    <property type="match status" value="1"/>
</dbReference>
<evidence type="ECO:0000259" key="7">
    <source>
        <dbReference type="Pfam" id="PF00697"/>
    </source>
</evidence>
<evidence type="ECO:0000256" key="2">
    <source>
        <dbReference type="ARBA" id="ARBA00012572"/>
    </source>
</evidence>
<name>A0A381VNT3_9ZZZZ</name>
<sequence length="189" mass="21094">MNHACDLGVDYVGFICANESPRRISKKFLSSLSEFNFKDVIPVFVLVNPSIDAVYKLIDILPQAILQFHGEETDNFCKQFNRPFWKTILIKDNNSHSLADNFPSAEGILLDTFSNDQKGGSGNAFNWDFIDSLDLSARFILAGGINLDNLREAISINPRCIDINSGVESDLTIKDKILMTKAVEIFNNG</sequence>
<protein>
    <recommendedName>
        <fullName evidence="2">phosphoribosylanthranilate isomerase</fullName>
        <ecNumber evidence="2">5.3.1.24</ecNumber>
    </recommendedName>
</protein>
<evidence type="ECO:0000313" key="8">
    <source>
        <dbReference type="EMBL" id="SVA41163.1"/>
    </source>
</evidence>
<dbReference type="EC" id="5.3.1.24" evidence="2"/>
<dbReference type="InterPro" id="IPR044643">
    <property type="entry name" value="TrpF_fam"/>
</dbReference>
<dbReference type="InterPro" id="IPR011060">
    <property type="entry name" value="RibuloseP-bd_barrel"/>
</dbReference>
<keyword evidence="4" id="KW-0822">Tryptophan biosynthesis</keyword>
<feature type="domain" description="N-(5'phosphoribosyl) anthranilate isomerase (PRAI)" evidence="7">
    <location>
        <begin position="3"/>
        <end position="184"/>
    </location>
</feature>
<dbReference type="InterPro" id="IPR013785">
    <property type="entry name" value="Aldolase_TIM"/>
</dbReference>
<comment type="pathway">
    <text evidence="1">Amino-acid biosynthesis; L-tryptophan biosynthesis; L-tryptophan from chorismate: step 3/5.</text>
</comment>
<reference evidence="8" key="1">
    <citation type="submission" date="2018-05" db="EMBL/GenBank/DDBJ databases">
        <authorList>
            <person name="Lanie J.A."/>
            <person name="Ng W.-L."/>
            <person name="Kazmierczak K.M."/>
            <person name="Andrzejewski T.M."/>
            <person name="Davidsen T.M."/>
            <person name="Wayne K.J."/>
            <person name="Tettelin H."/>
            <person name="Glass J.I."/>
            <person name="Rusch D."/>
            <person name="Podicherti R."/>
            <person name="Tsui H.-C.T."/>
            <person name="Winkler M.E."/>
        </authorList>
    </citation>
    <scope>NUCLEOTIDE SEQUENCE</scope>
</reference>
<dbReference type="GO" id="GO:0000162">
    <property type="term" value="P:L-tryptophan biosynthetic process"/>
    <property type="evidence" value="ECO:0007669"/>
    <property type="project" value="UniProtKB-UniPathway"/>
</dbReference>
<evidence type="ECO:0000256" key="1">
    <source>
        <dbReference type="ARBA" id="ARBA00004664"/>
    </source>
</evidence>
<keyword evidence="3" id="KW-0028">Amino-acid biosynthesis</keyword>
<dbReference type="HAMAP" id="MF_00135">
    <property type="entry name" value="PRAI"/>
    <property type="match status" value="1"/>
</dbReference>